<dbReference type="GO" id="GO:0005634">
    <property type="term" value="C:nucleus"/>
    <property type="evidence" value="ECO:0007669"/>
    <property type="project" value="UniProtKB-SubCell"/>
</dbReference>
<dbReference type="PANTHER" id="PTHR16515">
    <property type="entry name" value="PR DOMAIN ZINC FINGER PROTEIN"/>
    <property type="match status" value="1"/>
</dbReference>
<evidence type="ECO:0000256" key="2">
    <source>
        <dbReference type="ARBA" id="ARBA00006991"/>
    </source>
</evidence>
<feature type="domain" description="C2H2-type" evidence="11">
    <location>
        <begin position="203"/>
        <end position="230"/>
    </location>
</feature>
<evidence type="ECO:0000256" key="10">
    <source>
        <dbReference type="SAM" id="MobiDB-lite"/>
    </source>
</evidence>
<dbReference type="PROSITE" id="PS00028">
    <property type="entry name" value="ZINC_FINGER_C2H2_1"/>
    <property type="match status" value="4"/>
</dbReference>
<dbReference type="Proteomes" id="UP000694680">
    <property type="component" value="Chromosome 17"/>
</dbReference>
<name>A0A8C5ERT5_GOUWI</name>
<dbReference type="FunFam" id="3.30.160.60:FF:001498">
    <property type="entry name" value="Zinc finger protein 404"/>
    <property type="match status" value="1"/>
</dbReference>
<feature type="compositionally biased region" description="Polar residues" evidence="10">
    <location>
        <begin position="111"/>
        <end position="128"/>
    </location>
</feature>
<dbReference type="InterPro" id="IPR013087">
    <property type="entry name" value="Znf_C2H2_type"/>
</dbReference>
<keyword evidence="13" id="KW-1185">Reference proteome</keyword>
<proteinExistence type="inferred from homology"/>
<organism evidence="12 13">
    <name type="scientific">Gouania willdenowi</name>
    <name type="common">Blunt-snouted clingfish</name>
    <name type="synonym">Lepadogaster willdenowi</name>
    <dbReference type="NCBI Taxonomy" id="441366"/>
    <lineage>
        <taxon>Eukaryota</taxon>
        <taxon>Metazoa</taxon>
        <taxon>Chordata</taxon>
        <taxon>Craniata</taxon>
        <taxon>Vertebrata</taxon>
        <taxon>Euteleostomi</taxon>
        <taxon>Actinopterygii</taxon>
        <taxon>Neopterygii</taxon>
        <taxon>Teleostei</taxon>
        <taxon>Neoteleostei</taxon>
        <taxon>Acanthomorphata</taxon>
        <taxon>Ovalentaria</taxon>
        <taxon>Blenniimorphae</taxon>
        <taxon>Blenniiformes</taxon>
        <taxon>Gobiesocoidei</taxon>
        <taxon>Gobiesocidae</taxon>
        <taxon>Gobiesocinae</taxon>
        <taxon>Gouania</taxon>
    </lineage>
</organism>
<evidence type="ECO:0000256" key="7">
    <source>
        <dbReference type="ARBA" id="ARBA00023125"/>
    </source>
</evidence>
<keyword evidence="8" id="KW-0539">Nucleus</keyword>
<evidence type="ECO:0000256" key="4">
    <source>
        <dbReference type="ARBA" id="ARBA00022737"/>
    </source>
</evidence>
<keyword evidence="3" id="KW-0479">Metal-binding</keyword>
<dbReference type="InterPro" id="IPR050331">
    <property type="entry name" value="Zinc_finger"/>
</dbReference>
<keyword evidence="6" id="KW-0862">Zinc</keyword>
<evidence type="ECO:0000256" key="3">
    <source>
        <dbReference type="ARBA" id="ARBA00022723"/>
    </source>
</evidence>
<comment type="subcellular location">
    <subcellularLocation>
        <location evidence="1">Nucleus</location>
    </subcellularLocation>
</comment>
<protein>
    <recommendedName>
        <fullName evidence="11">C2H2-type domain-containing protein</fullName>
    </recommendedName>
</protein>
<evidence type="ECO:0000313" key="12">
    <source>
        <dbReference type="Ensembl" id="ENSGWIP00000025048.1"/>
    </source>
</evidence>
<keyword evidence="4" id="KW-0677">Repeat</keyword>
<dbReference type="SMART" id="SM00355">
    <property type="entry name" value="ZnF_C2H2"/>
    <property type="match status" value="4"/>
</dbReference>
<feature type="domain" description="C2H2-type" evidence="11">
    <location>
        <begin position="231"/>
        <end position="258"/>
    </location>
</feature>
<evidence type="ECO:0000256" key="6">
    <source>
        <dbReference type="ARBA" id="ARBA00022833"/>
    </source>
</evidence>
<dbReference type="FunFam" id="3.30.160.60:FF:001450">
    <property type="entry name" value="zinc finger protein 774"/>
    <property type="match status" value="1"/>
</dbReference>
<evidence type="ECO:0000256" key="5">
    <source>
        <dbReference type="ARBA" id="ARBA00022771"/>
    </source>
</evidence>
<sequence length="336" mass="37784">LGPILIEKIILASLCIWKLLTIHIIDFSPLTDIQPLPNNMAIGDQTQLPEVNPGDEAPLPDKEKQATAQEDQPIKDSPLPTPVQPKPELAEKNQTQSLFPVGNEPKREKNSVSGSAGNTTSFSGNFTLQQPPMEESCAVLSFPEKLNTEPRNSAIPHTPYHSSDTLITSREVGFHGVGEASLNDYHQQRSITSFQGFRPKRYFTCSYCSKVFERAGHLERHLRIHTGEKPYGCQICGRFFNQKSSLKGHMNTHKEGKTNTYWCLHRTFWCTVCGKSFQCSSHLSIHHRTHTGEKPFGCGQCGKRFTQQSSLRVHQRTHSGERPYTLVMFRDARAGK</sequence>
<keyword evidence="5 9" id="KW-0863">Zinc-finger</keyword>
<dbReference type="PROSITE" id="PS50157">
    <property type="entry name" value="ZINC_FINGER_C2H2_2"/>
    <property type="match status" value="4"/>
</dbReference>
<dbReference type="AlphaFoldDB" id="A0A8C5ERT5"/>
<accession>A0A8C5ERT5</accession>
<evidence type="ECO:0000256" key="9">
    <source>
        <dbReference type="PROSITE-ProRule" id="PRU00042"/>
    </source>
</evidence>
<dbReference type="Ensembl" id="ENSGWIT00000027389.1">
    <property type="protein sequence ID" value="ENSGWIP00000025048.1"/>
    <property type="gene ID" value="ENSGWIG00000013250.1"/>
</dbReference>
<feature type="region of interest" description="Disordered" evidence="10">
    <location>
        <begin position="41"/>
        <end position="128"/>
    </location>
</feature>
<dbReference type="Gene3D" id="3.30.160.60">
    <property type="entry name" value="Classic Zinc Finger"/>
    <property type="match status" value="4"/>
</dbReference>
<dbReference type="FunFam" id="3.30.160.60:FF:001442">
    <property type="entry name" value="zinc finger protein 696"/>
    <property type="match status" value="1"/>
</dbReference>
<comment type="similarity">
    <text evidence="2">Belongs to the krueppel C2H2-type zinc-finger protein family.</text>
</comment>
<reference evidence="12" key="1">
    <citation type="submission" date="2020-06" db="EMBL/GenBank/DDBJ databases">
        <authorList>
            <consortium name="Wellcome Sanger Institute Data Sharing"/>
        </authorList>
    </citation>
    <scope>NUCLEOTIDE SEQUENCE [LARGE SCALE GENOMIC DNA]</scope>
</reference>
<dbReference type="FunFam" id="3.30.160.60:FF:000557">
    <property type="entry name" value="zinc finger and SCAN domain-containing protein 29"/>
    <property type="match status" value="1"/>
</dbReference>
<evidence type="ECO:0000256" key="8">
    <source>
        <dbReference type="ARBA" id="ARBA00023242"/>
    </source>
</evidence>
<dbReference type="GO" id="GO:0010468">
    <property type="term" value="P:regulation of gene expression"/>
    <property type="evidence" value="ECO:0007669"/>
    <property type="project" value="TreeGrafter"/>
</dbReference>
<evidence type="ECO:0000256" key="1">
    <source>
        <dbReference type="ARBA" id="ARBA00004123"/>
    </source>
</evidence>
<feature type="domain" description="C2H2-type" evidence="11">
    <location>
        <begin position="268"/>
        <end position="295"/>
    </location>
</feature>
<dbReference type="GO" id="GO:0003677">
    <property type="term" value="F:DNA binding"/>
    <property type="evidence" value="ECO:0007669"/>
    <property type="project" value="UniProtKB-KW"/>
</dbReference>
<reference evidence="12" key="2">
    <citation type="submission" date="2025-08" db="UniProtKB">
        <authorList>
            <consortium name="Ensembl"/>
        </authorList>
    </citation>
    <scope>IDENTIFICATION</scope>
</reference>
<feature type="domain" description="C2H2-type" evidence="11">
    <location>
        <begin position="296"/>
        <end position="323"/>
    </location>
</feature>
<dbReference type="PANTHER" id="PTHR16515:SF49">
    <property type="entry name" value="GASTRULA ZINC FINGER PROTEIN XLCGF49.1-LIKE-RELATED"/>
    <property type="match status" value="1"/>
</dbReference>
<keyword evidence="7" id="KW-0238">DNA-binding</keyword>
<dbReference type="GO" id="GO:0008270">
    <property type="term" value="F:zinc ion binding"/>
    <property type="evidence" value="ECO:0007669"/>
    <property type="project" value="UniProtKB-KW"/>
</dbReference>
<evidence type="ECO:0000259" key="11">
    <source>
        <dbReference type="PROSITE" id="PS50157"/>
    </source>
</evidence>
<dbReference type="Pfam" id="PF00096">
    <property type="entry name" value="zf-C2H2"/>
    <property type="match status" value="3"/>
</dbReference>
<dbReference type="SUPFAM" id="SSF57667">
    <property type="entry name" value="beta-beta-alpha zinc fingers"/>
    <property type="match status" value="2"/>
</dbReference>
<dbReference type="InterPro" id="IPR036236">
    <property type="entry name" value="Znf_C2H2_sf"/>
</dbReference>
<reference evidence="12" key="3">
    <citation type="submission" date="2025-09" db="UniProtKB">
        <authorList>
            <consortium name="Ensembl"/>
        </authorList>
    </citation>
    <scope>IDENTIFICATION</scope>
</reference>
<evidence type="ECO:0000313" key="13">
    <source>
        <dbReference type="Proteomes" id="UP000694680"/>
    </source>
</evidence>